<keyword evidence="2 7" id="KW-0673">Quorum sensing</keyword>
<dbReference type="InterPro" id="IPR001690">
    <property type="entry name" value="Autoind_synthase"/>
</dbReference>
<name>A0A7R6QZH4_9RHOO</name>
<gene>
    <name evidence="9" type="primary">lasI</name>
    <name evidence="9" type="ORF">ICHIAU1_03230</name>
</gene>
<sequence>MSSNIQVGTRRDFPSKVLWDMHRLRTRVFKERMGWEVPVLSGMEIDGYDAIDPYYMVIRSTNGGVCGCWRMLPTEGPYMLKDTFPELLHGAPVPEAANVWELSRFAIEADGPQGFGFADMALDAMREIVTFGDRMGITHYVTVTTTAIERLLRKTGIAITRYGPPIQIGVERAVALEIDIGEQTHRALFGGIDKAA</sequence>
<evidence type="ECO:0000256" key="3">
    <source>
        <dbReference type="ARBA" id="ARBA00022679"/>
    </source>
</evidence>
<dbReference type="AlphaFoldDB" id="A0A7R6QZH4"/>
<dbReference type="EMBL" id="AP022345">
    <property type="protein sequence ID" value="BBU68040.1"/>
    <property type="molecule type" value="Genomic_DNA"/>
</dbReference>
<evidence type="ECO:0000313" key="10">
    <source>
        <dbReference type="Proteomes" id="UP000463961"/>
    </source>
</evidence>
<evidence type="ECO:0000256" key="1">
    <source>
        <dbReference type="ARBA" id="ARBA00012340"/>
    </source>
</evidence>
<evidence type="ECO:0000256" key="7">
    <source>
        <dbReference type="PROSITE-ProRule" id="PRU00533"/>
    </source>
</evidence>
<dbReference type="Pfam" id="PF00765">
    <property type="entry name" value="Autoind_synth"/>
    <property type="match status" value="1"/>
</dbReference>
<dbReference type="Gene3D" id="3.40.630.30">
    <property type="match status" value="1"/>
</dbReference>
<comment type="catalytic activity">
    <reaction evidence="6 8">
        <text>a fatty acyl-[ACP] + S-adenosyl-L-methionine = an N-acyl-L-homoserine lactone + S-methyl-5'-thioadenosine + holo-[ACP] + H(+)</text>
        <dbReference type="Rhea" id="RHEA:10096"/>
        <dbReference type="Rhea" id="RHEA-COMP:9685"/>
        <dbReference type="Rhea" id="RHEA-COMP:14125"/>
        <dbReference type="ChEBI" id="CHEBI:15378"/>
        <dbReference type="ChEBI" id="CHEBI:17509"/>
        <dbReference type="ChEBI" id="CHEBI:55474"/>
        <dbReference type="ChEBI" id="CHEBI:59789"/>
        <dbReference type="ChEBI" id="CHEBI:64479"/>
        <dbReference type="ChEBI" id="CHEBI:138651"/>
        <dbReference type="EC" id="2.3.1.184"/>
    </reaction>
</comment>
<dbReference type="PANTHER" id="PTHR39322:SF1">
    <property type="entry name" value="ISOVALERYL-HOMOSERINE LACTONE SYNTHASE"/>
    <property type="match status" value="1"/>
</dbReference>
<dbReference type="EC" id="2.3.1.184" evidence="1 8"/>
<evidence type="ECO:0000256" key="6">
    <source>
        <dbReference type="ARBA" id="ARBA00048576"/>
    </source>
</evidence>
<comment type="similarity">
    <text evidence="7 8">Belongs to the autoinducer synthase family.</text>
</comment>
<evidence type="ECO:0000313" key="9">
    <source>
        <dbReference type="EMBL" id="BBU68040.1"/>
    </source>
</evidence>
<dbReference type="InterPro" id="IPR018311">
    <property type="entry name" value="Autoind_synth_CS"/>
</dbReference>
<dbReference type="SUPFAM" id="SSF55729">
    <property type="entry name" value="Acyl-CoA N-acyltransferases (Nat)"/>
    <property type="match status" value="1"/>
</dbReference>
<dbReference type="GO" id="GO:0009372">
    <property type="term" value="P:quorum sensing"/>
    <property type="evidence" value="ECO:0007669"/>
    <property type="project" value="UniProtKB-UniRule"/>
</dbReference>
<dbReference type="RefSeq" id="WP_162049015.1">
    <property type="nucleotide sequence ID" value="NZ_AP022345.1"/>
</dbReference>
<evidence type="ECO:0000256" key="4">
    <source>
        <dbReference type="ARBA" id="ARBA00022691"/>
    </source>
</evidence>
<protein>
    <recommendedName>
        <fullName evidence="1 8">Acyl-homoserine-lactone synthase</fullName>
        <ecNumber evidence="1 8">2.3.1.184</ecNumber>
    </recommendedName>
    <alternativeName>
        <fullName evidence="8">Autoinducer synthesis protein</fullName>
    </alternativeName>
</protein>
<dbReference type="PROSITE" id="PS00949">
    <property type="entry name" value="AUTOINDUCER_SYNTH_1"/>
    <property type="match status" value="1"/>
</dbReference>
<dbReference type="GO" id="GO:0061579">
    <property type="term" value="F:N-acyl homoserine lactone synthase activity"/>
    <property type="evidence" value="ECO:0007669"/>
    <property type="project" value="UniProtKB-UniRule"/>
</dbReference>
<evidence type="ECO:0000256" key="8">
    <source>
        <dbReference type="RuleBase" id="RU361135"/>
    </source>
</evidence>
<dbReference type="Proteomes" id="UP000463961">
    <property type="component" value="Chromosome"/>
</dbReference>
<organism evidence="9 10">
    <name type="scientific">Fluviibacter phosphoraccumulans</name>
    <dbReference type="NCBI Taxonomy" id="1751046"/>
    <lineage>
        <taxon>Bacteria</taxon>
        <taxon>Pseudomonadati</taxon>
        <taxon>Pseudomonadota</taxon>
        <taxon>Betaproteobacteria</taxon>
        <taxon>Rhodocyclales</taxon>
        <taxon>Fluviibacteraceae</taxon>
        <taxon>Fluviibacter</taxon>
    </lineage>
</organism>
<dbReference type="PANTHER" id="PTHR39322">
    <property type="entry name" value="ACYL-HOMOSERINE-LACTONE SYNTHASE"/>
    <property type="match status" value="1"/>
</dbReference>
<reference evidence="10" key="1">
    <citation type="submission" date="2020-01" db="EMBL/GenBank/DDBJ databases">
        <title>Phosphoaccumulans saitamaens gen. nov., sp. nov., a polyphosphate accumulating bacterium isolated from surface river water.</title>
        <authorList>
            <person name="Watanabe K."/>
            <person name="Suda W."/>
        </authorList>
    </citation>
    <scope>NUCLEOTIDE SEQUENCE [LARGE SCALE GENOMIC DNA]</scope>
    <source>
        <strain evidence="10">ICHIAU1</strain>
    </source>
</reference>
<keyword evidence="4 8" id="KW-0949">S-adenosyl-L-methionine</keyword>
<evidence type="ECO:0000256" key="5">
    <source>
        <dbReference type="ARBA" id="ARBA00022929"/>
    </source>
</evidence>
<dbReference type="PRINTS" id="PR01549">
    <property type="entry name" value="AUTOINDCRSYN"/>
</dbReference>
<dbReference type="GO" id="GO:0007165">
    <property type="term" value="P:signal transduction"/>
    <property type="evidence" value="ECO:0007669"/>
    <property type="project" value="TreeGrafter"/>
</dbReference>
<keyword evidence="3 8" id="KW-0808">Transferase</keyword>
<dbReference type="InterPro" id="IPR016181">
    <property type="entry name" value="Acyl_CoA_acyltransferase"/>
</dbReference>
<keyword evidence="10" id="KW-1185">Reference proteome</keyword>
<evidence type="ECO:0000256" key="2">
    <source>
        <dbReference type="ARBA" id="ARBA00022654"/>
    </source>
</evidence>
<dbReference type="PROSITE" id="PS51187">
    <property type="entry name" value="AUTOINDUCER_SYNTH_2"/>
    <property type="match status" value="1"/>
</dbReference>
<dbReference type="OrthoDB" id="6023281at2"/>
<proteinExistence type="inferred from homology"/>
<accession>A0A7R6QZH4</accession>
<keyword evidence="5 7" id="KW-0071">Autoinducer synthesis</keyword>